<sequence>MASDSHQRHPVPFIKVFPSRSGKPPTSTQLDSLPMMVHIWYDIRLCTILPEKSNGDVFRTKLYHSNPSPQIHHPFQRKNSQPCSPAIPGGYQQIIQGLPPPGSAGGGLLFSLQNQSRGNSKRLRIIKSAGKVSSTSAFLGQLNWAIQAVFKQLAWPWPFWANSYSTVGVQSHISIFKMARAVLAQFGQYSLVTYLLSACDSKPEHKHDSQNTMNQWYSQDTTKTWS</sequence>
<dbReference type="EMBL" id="AVOT02038722">
    <property type="protein sequence ID" value="MBW0533644.1"/>
    <property type="molecule type" value="Genomic_DNA"/>
</dbReference>
<gene>
    <name evidence="2" type="ORF">O181_073359</name>
</gene>
<keyword evidence="3" id="KW-1185">Reference proteome</keyword>
<name>A0A9Q3F6Y1_9BASI</name>
<evidence type="ECO:0000256" key="1">
    <source>
        <dbReference type="SAM" id="MobiDB-lite"/>
    </source>
</evidence>
<dbReference type="AlphaFoldDB" id="A0A9Q3F6Y1"/>
<proteinExistence type="predicted"/>
<evidence type="ECO:0000313" key="2">
    <source>
        <dbReference type="EMBL" id="MBW0533644.1"/>
    </source>
</evidence>
<protein>
    <submittedName>
        <fullName evidence="2">Uncharacterized protein</fullName>
    </submittedName>
</protein>
<evidence type="ECO:0000313" key="3">
    <source>
        <dbReference type="Proteomes" id="UP000765509"/>
    </source>
</evidence>
<accession>A0A9Q3F6Y1</accession>
<dbReference type="Proteomes" id="UP000765509">
    <property type="component" value="Unassembled WGS sequence"/>
</dbReference>
<reference evidence="2" key="1">
    <citation type="submission" date="2021-03" db="EMBL/GenBank/DDBJ databases">
        <title>Draft genome sequence of rust myrtle Austropuccinia psidii MF-1, a brazilian biotype.</title>
        <authorList>
            <person name="Quecine M.C."/>
            <person name="Pachon D.M.R."/>
            <person name="Bonatelli M.L."/>
            <person name="Correr F.H."/>
            <person name="Franceschini L.M."/>
            <person name="Leite T.F."/>
            <person name="Margarido G.R.A."/>
            <person name="Almeida C.A."/>
            <person name="Ferrarezi J.A."/>
            <person name="Labate C.A."/>
        </authorList>
    </citation>
    <scope>NUCLEOTIDE SEQUENCE</scope>
    <source>
        <strain evidence="2">MF-1</strain>
    </source>
</reference>
<feature type="region of interest" description="Disordered" evidence="1">
    <location>
        <begin position="1"/>
        <end position="29"/>
    </location>
</feature>
<comment type="caution">
    <text evidence="2">The sequence shown here is derived from an EMBL/GenBank/DDBJ whole genome shotgun (WGS) entry which is preliminary data.</text>
</comment>
<organism evidence="2 3">
    <name type="scientific">Austropuccinia psidii MF-1</name>
    <dbReference type="NCBI Taxonomy" id="1389203"/>
    <lineage>
        <taxon>Eukaryota</taxon>
        <taxon>Fungi</taxon>
        <taxon>Dikarya</taxon>
        <taxon>Basidiomycota</taxon>
        <taxon>Pucciniomycotina</taxon>
        <taxon>Pucciniomycetes</taxon>
        <taxon>Pucciniales</taxon>
        <taxon>Sphaerophragmiaceae</taxon>
        <taxon>Austropuccinia</taxon>
    </lineage>
</organism>